<dbReference type="GO" id="GO:0009086">
    <property type="term" value="P:methionine biosynthetic process"/>
    <property type="evidence" value="ECO:0007669"/>
    <property type="project" value="UniProtKB-KW"/>
</dbReference>
<comment type="similarity">
    <text evidence="3 12">Belongs to the methylenetetrahydrofolate reductase family.</text>
</comment>
<evidence type="ECO:0000256" key="1">
    <source>
        <dbReference type="ARBA" id="ARBA00001974"/>
    </source>
</evidence>
<comment type="pathway">
    <text evidence="2 12">One-carbon metabolism; tetrahydrofolate interconversion.</text>
</comment>
<comment type="caution">
    <text evidence="13">The sequence shown here is derived from an EMBL/GenBank/DDBJ whole genome shotgun (WGS) entry which is preliminary data.</text>
</comment>
<evidence type="ECO:0000313" key="14">
    <source>
        <dbReference type="Proteomes" id="UP000028995"/>
    </source>
</evidence>
<evidence type="ECO:0000256" key="2">
    <source>
        <dbReference type="ARBA" id="ARBA00004777"/>
    </source>
</evidence>
<keyword evidence="5 12" id="KW-0285">Flavoprotein</keyword>
<dbReference type="GO" id="GO:0106312">
    <property type="term" value="F:methylenetetrahydrofolate reductase (NADH) activity"/>
    <property type="evidence" value="ECO:0007669"/>
    <property type="project" value="UniProtKB-EC"/>
</dbReference>
<keyword evidence="4" id="KW-0028">Amino-acid biosynthesis</keyword>
<dbReference type="AlphaFoldDB" id="A0A087AFT5"/>
<evidence type="ECO:0000256" key="12">
    <source>
        <dbReference type="RuleBase" id="RU003862"/>
    </source>
</evidence>
<evidence type="ECO:0000256" key="11">
    <source>
        <dbReference type="ARBA" id="ARBA00048628"/>
    </source>
</evidence>
<keyword evidence="14" id="KW-1185">Reference proteome</keyword>
<proteinExistence type="inferred from homology"/>
<evidence type="ECO:0000313" key="13">
    <source>
        <dbReference type="EMBL" id="KFI57635.1"/>
    </source>
</evidence>
<dbReference type="GO" id="GO:0071949">
    <property type="term" value="F:FAD binding"/>
    <property type="evidence" value="ECO:0007669"/>
    <property type="project" value="TreeGrafter"/>
</dbReference>
<evidence type="ECO:0000256" key="10">
    <source>
        <dbReference type="ARBA" id="ARBA00034478"/>
    </source>
</evidence>
<dbReference type="PANTHER" id="PTHR45754">
    <property type="entry name" value="METHYLENETETRAHYDROFOLATE REDUCTASE"/>
    <property type="match status" value="1"/>
</dbReference>
<accession>A0A087AFT5</accession>
<dbReference type="Proteomes" id="UP000028995">
    <property type="component" value="Unassembled WGS sequence"/>
</dbReference>
<dbReference type="GO" id="GO:0005829">
    <property type="term" value="C:cytosol"/>
    <property type="evidence" value="ECO:0007669"/>
    <property type="project" value="InterPro"/>
</dbReference>
<dbReference type="EMBL" id="JGYU01000004">
    <property type="protein sequence ID" value="KFI57635.1"/>
    <property type="molecule type" value="Genomic_DNA"/>
</dbReference>
<evidence type="ECO:0000256" key="4">
    <source>
        <dbReference type="ARBA" id="ARBA00022605"/>
    </source>
</evidence>
<keyword evidence="6 12" id="KW-0274">FAD</keyword>
<keyword evidence="9" id="KW-0486">Methionine biosynthesis</keyword>
<evidence type="ECO:0000256" key="6">
    <source>
        <dbReference type="ARBA" id="ARBA00022827"/>
    </source>
</evidence>
<dbReference type="CDD" id="cd00537">
    <property type="entry name" value="MTHFR"/>
    <property type="match status" value="1"/>
</dbReference>
<reference evidence="13 14" key="1">
    <citation type="submission" date="2014-03" db="EMBL/GenBank/DDBJ databases">
        <title>Genomics of Bifidobacteria.</title>
        <authorList>
            <person name="Ventura M."/>
            <person name="Milani C."/>
            <person name="Lugli G.A."/>
        </authorList>
    </citation>
    <scope>NUCLEOTIDE SEQUENCE [LARGE SCALE GENOMIC DNA]</scope>
    <source>
        <strain evidence="13 14">LMG 10510</strain>
    </source>
</reference>
<dbReference type="eggNOG" id="COG0685">
    <property type="taxonomic scope" value="Bacteria"/>
</dbReference>
<keyword evidence="8" id="KW-0520">NAD</keyword>
<evidence type="ECO:0000256" key="8">
    <source>
        <dbReference type="ARBA" id="ARBA00023027"/>
    </source>
</evidence>
<name>A0A087AFT5_9BIFI</name>
<evidence type="ECO:0000256" key="3">
    <source>
        <dbReference type="ARBA" id="ARBA00006743"/>
    </source>
</evidence>
<dbReference type="SUPFAM" id="SSF51730">
    <property type="entry name" value="FAD-linked oxidoreductase"/>
    <property type="match status" value="1"/>
</dbReference>
<organism evidence="13 14">
    <name type="scientific">Bifidobacterium choerinum</name>
    <dbReference type="NCBI Taxonomy" id="35760"/>
    <lineage>
        <taxon>Bacteria</taxon>
        <taxon>Bacillati</taxon>
        <taxon>Actinomycetota</taxon>
        <taxon>Actinomycetes</taxon>
        <taxon>Bifidobacteriales</taxon>
        <taxon>Bifidobacteriaceae</taxon>
        <taxon>Bifidobacterium</taxon>
    </lineage>
</organism>
<comment type="pathway">
    <text evidence="10">Amino-acid biosynthesis; L-methionine biosynthesis via de novo pathway.</text>
</comment>
<protein>
    <recommendedName>
        <fullName evidence="12">Methylenetetrahydrofolate reductase</fullName>
        <ecNumber evidence="12">1.5.1.54</ecNumber>
    </recommendedName>
</protein>
<dbReference type="OrthoDB" id="9812555at2"/>
<comment type="catalytic activity">
    <reaction evidence="11">
        <text>(6S)-5-methyl-5,6,7,8-tetrahydrofolate + NAD(+) = (6R)-5,10-methylene-5,6,7,8-tetrahydrofolate + NADH + H(+)</text>
        <dbReference type="Rhea" id="RHEA:19821"/>
        <dbReference type="ChEBI" id="CHEBI:15378"/>
        <dbReference type="ChEBI" id="CHEBI:15636"/>
        <dbReference type="ChEBI" id="CHEBI:18608"/>
        <dbReference type="ChEBI" id="CHEBI:57540"/>
        <dbReference type="ChEBI" id="CHEBI:57945"/>
        <dbReference type="EC" id="1.5.1.54"/>
    </reaction>
    <physiologicalReaction direction="right-to-left" evidence="11">
        <dbReference type="Rhea" id="RHEA:19823"/>
    </physiologicalReaction>
</comment>
<comment type="cofactor">
    <cofactor evidence="1 12">
        <name>FAD</name>
        <dbReference type="ChEBI" id="CHEBI:57692"/>
    </cofactor>
</comment>
<evidence type="ECO:0000256" key="9">
    <source>
        <dbReference type="ARBA" id="ARBA00023167"/>
    </source>
</evidence>
<dbReference type="InterPro" id="IPR029041">
    <property type="entry name" value="FAD-linked_oxidoreductase-like"/>
</dbReference>
<dbReference type="GO" id="GO:0035999">
    <property type="term" value="P:tetrahydrofolate interconversion"/>
    <property type="evidence" value="ECO:0007669"/>
    <property type="project" value="UniProtKB-UniPathway"/>
</dbReference>
<dbReference type="Pfam" id="PF02219">
    <property type="entry name" value="MTHFR"/>
    <property type="match status" value="1"/>
</dbReference>
<evidence type="ECO:0000256" key="5">
    <source>
        <dbReference type="ARBA" id="ARBA00022630"/>
    </source>
</evidence>
<keyword evidence="7 12" id="KW-0560">Oxidoreductase</keyword>
<dbReference type="InterPro" id="IPR004620">
    <property type="entry name" value="MTHF_reductase_bac"/>
</dbReference>
<dbReference type="RefSeq" id="WP_034256185.1">
    <property type="nucleotide sequence ID" value="NZ_JGYU01000004.1"/>
</dbReference>
<dbReference type="UniPathway" id="UPA00193"/>
<dbReference type="PANTHER" id="PTHR45754:SF3">
    <property type="entry name" value="METHYLENETETRAHYDROFOLATE REDUCTASE (NADPH)"/>
    <property type="match status" value="1"/>
</dbReference>
<dbReference type="Gene3D" id="3.20.20.220">
    <property type="match status" value="1"/>
</dbReference>
<dbReference type="EC" id="1.5.1.54" evidence="12"/>
<gene>
    <name evidence="13" type="ORF">BCHO_1121</name>
</gene>
<dbReference type="NCBIfam" id="TIGR00676">
    <property type="entry name" value="fadh2"/>
    <property type="match status" value="1"/>
</dbReference>
<sequence length="278" mass="30534">MPIFSLEIFPPKRTAPVGTIYDTLDGLQGLSPAFISVTYGTGKSVDRTATARIANTVRAEYGIPAVAHLTAQYLDEAGAEEALDLFDQAKVAGVLALRGDRNPEREPANVFHHASDLAAFIRERRPDLPIYGACYPEKHPQAASLDEDIDNLKRKVDAGVTHLISQLFYDDEDFLRFRDKARAAGIDVPIEAGIMPVVNAGSVRHMADLCASRIPERLAVMLEMWGQDPASLKEAGIVYASEQIRDLVARGVDGIHLYTMNRPCAARRIWANTKAFFA</sequence>
<evidence type="ECO:0000256" key="7">
    <source>
        <dbReference type="ARBA" id="ARBA00023002"/>
    </source>
</evidence>
<dbReference type="InterPro" id="IPR003171">
    <property type="entry name" value="Mehydrof_redctse-like"/>
</dbReference>
<dbReference type="STRING" id="35760.BCHO_1121"/>